<dbReference type="Proteomes" id="UP000680866">
    <property type="component" value="Chromosome"/>
</dbReference>
<evidence type="ECO:0000313" key="2">
    <source>
        <dbReference type="EMBL" id="BCJ66361.1"/>
    </source>
</evidence>
<dbReference type="EMBL" id="AP023359">
    <property type="protein sequence ID" value="BCJ66361.1"/>
    <property type="molecule type" value="Genomic_DNA"/>
</dbReference>
<reference evidence="2" key="1">
    <citation type="submission" date="2020-08" db="EMBL/GenBank/DDBJ databases">
        <title>Whole genome shotgun sequence of Polymorphospora rubra NBRC 101157.</title>
        <authorList>
            <person name="Komaki H."/>
            <person name="Tamura T."/>
        </authorList>
    </citation>
    <scope>NUCLEOTIDE SEQUENCE</scope>
    <source>
        <strain evidence="2">NBRC 101157</strain>
    </source>
</reference>
<evidence type="ECO:0000313" key="3">
    <source>
        <dbReference type="Proteomes" id="UP000680866"/>
    </source>
</evidence>
<proteinExistence type="predicted"/>
<dbReference type="KEGG" id="pry:Prubr_33820"/>
<organism evidence="2 3">
    <name type="scientific">Polymorphospora rubra</name>
    <dbReference type="NCBI Taxonomy" id="338584"/>
    <lineage>
        <taxon>Bacteria</taxon>
        <taxon>Bacillati</taxon>
        <taxon>Actinomycetota</taxon>
        <taxon>Actinomycetes</taxon>
        <taxon>Micromonosporales</taxon>
        <taxon>Micromonosporaceae</taxon>
        <taxon>Polymorphospora</taxon>
    </lineage>
</organism>
<keyword evidence="3" id="KW-1185">Reference proteome</keyword>
<protein>
    <submittedName>
        <fullName evidence="2">Uncharacterized protein</fullName>
    </submittedName>
</protein>
<sequence>MPGHDGQAGVAAVGEGVGEGAYRGDDPVASGQVGVGEVHHAHDMGRSGATVNGRFRRHCKPVKSGYPSMDGGWWGGPSGDPECRIGRA</sequence>
<name>A0A810MYM2_9ACTN</name>
<feature type="region of interest" description="Disordered" evidence="1">
    <location>
        <begin position="66"/>
        <end position="88"/>
    </location>
</feature>
<accession>A0A810MYM2</accession>
<evidence type="ECO:0000256" key="1">
    <source>
        <dbReference type="SAM" id="MobiDB-lite"/>
    </source>
</evidence>
<dbReference type="AlphaFoldDB" id="A0A810MYM2"/>
<gene>
    <name evidence="2" type="ORF">Prubr_33820</name>
</gene>
<feature type="region of interest" description="Disordered" evidence="1">
    <location>
        <begin position="1"/>
        <end position="32"/>
    </location>
</feature>